<comment type="similarity">
    <text evidence="1">Belongs to the LysR transcriptional regulatory family.</text>
</comment>
<dbReference type="InterPro" id="IPR000847">
    <property type="entry name" value="LysR_HTH_N"/>
</dbReference>
<organism evidence="6 7">
    <name type="scientific">Spongiibacter nanhainus</name>
    <dbReference type="NCBI Taxonomy" id="2794344"/>
    <lineage>
        <taxon>Bacteria</taxon>
        <taxon>Pseudomonadati</taxon>
        <taxon>Pseudomonadota</taxon>
        <taxon>Gammaproteobacteria</taxon>
        <taxon>Cellvibrionales</taxon>
        <taxon>Spongiibacteraceae</taxon>
        <taxon>Spongiibacter</taxon>
    </lineage>
</organism>
<proteinExistence type="inferred from homology"/>
<evidence type="ECO:0000259" key="5">
    <source>
        <dbReference type="PROSITE" id="PS50931"/>
    </source>
</evidence>
<dbReference type="InterPro" id="IPR036388">
    <property type="entry name" value="WH-like_DNA-bd_sf"/>
</dbReference>
<dbReference type="SUPFAM" id="SSF46785">
    <property type="entry name" value="Winged helix' DNA-binding domain"/>
    <property type="match status" value="1"/>
</dbReference>
<dbReference type="Proteomes" id="UP000596063">
    <property type="component" value="Chromosome"/>
</dbReference>
<dbReference type="PRINTS" id="PR00039">
    <property type="entry name" value="HTHLYSR"/>
</dbReference>
<dbReference type="Pfam" id="PF00126">
    <property type="entry name" value="HTH_1"/>
    <property type="match status" value="1"/>
</dbReference>
<reference evidence="6 7" key="1">
    <citation type="submission" date="2020-12" db="EMBL/GenBank/DDBJ databases">
        <authorList>
            <person name="Shan Y."/>
        </authorList>
    </citation>
    <scope>NUCLEOTIDE SEQUENCE [LARGE SCALE GENOMIC DNA]</scope>
    <source>
        <strain evidence="7">csc3.9</strain>
    </source>
</reference>
<name>A0A7T4UQI6_9GAMM</name>
<dbReference type="RefSeq" id="WP_198570008.1">
    <property type="nucleotide sequence ID" value="NZ_CP066167.1"/>
</dbReference>
<dbReference type="Pfam" id="PF03466">
    <property type="entry name" value="LysR_substrate"/>
    <property type="match status" value="1"/>
</dbReference>
<dbReference type="CDD" id="cd08420">
    <property type="entry name" value="PBP2_CysL_like"/>
    <property type="match status" value="1"/>
</dbReference>
<dbReference type="InterPro" id="IPR036390">
    <property type="entry name" value="WH_DNA-bd_sf"/>
</dbReference>
<evidence type="ECO:0000256" key="1">
    <source>
        <dbReference type="ARBA" id="ARBA00009437"/>
    </source>
</evidence>
<sequence length="293" mass="33034">MHYTLRQLQVFLAAAHTENITRAAESLAMSQSAASSALKDLEQQFSIQLFDRIGKRLQINELGRALRPQAESLLDQARALEQAFRQHDQVGELKVGATLTIGNYMAVDIMADFISRYPHAKVKLDVANTATISQQVLNFDLDIGLIEGELHHPDLEVTKWRDDELLIFCNPQHPLAKKTALTDNDILSAQWILREPGSGTRQAFDRAMNELLPEITIRLELQHTEAIKRAVETGLGVGCLSRVSLQSALDSGRLVALPTPGRDLRRNFYFILHRQKYRSEGILRWLEQCQSSV</sequence>
<feature type="domain" description="HTH lysR-type" evidence="5">
    <location>
        <begin position="1"/>
        <end position="60"/>
    </location>
</feature>
<evidence type="ECO:0000313" key="6">
    <source>
        <dbReference type="EMBL" id="QQD18517.1"/>
    </source>
</evidence>
<accession>A0A7T4UQI6</accession>
<dbReference type="EMBL" id="CP066167">
    <property type="protein sequence ID" value="QQD18517.1"/>
    <property type="molecule type" value="Genomic_DNA"/>
</dbReference>
<dbReference type="Gene3D" id="3.40.190.290">
    <property type="match status" value="1"/>
</dbReference>
<dbReference type="NCBIfam" id="NF008095">
    <property type="entry name" value="PRK10837.1"/>
    <property type="match status" value="1"/>
</dbReference>
<evidence type="ECO:0000256" key="2">
    <source>
        <dbReference type="ARBA" id="ARBA00023015"/>
    </source>
</evidence>
<dbReference type="PANTHER" id="PTHR30126">
    <property type="entry name" value="HTH-TYPE TRANSCRIPTIONAL REGULATOR"/>
    <property type="match status" value="1"/>
</dbReference>
<dbReference type="PROSITE" id="PS50931">
    <property type="entry name" value="HTH_LYSR"/>
    <property type="match status" value="1"/>
</dbReference>
<dbReference type="SUPFAM" id="SSF53850">
    <property type="entry name" value="Periplasmic binding protein-like II"/>
    <property type="match status" value="1"/>
</dbReference>
<dbReference type="AlphaFoldDB" id="A0A7T4UQI6"/>
<gene>
    <name evidence="6" type="ORF">I6N98_01180</name>
</gene>
<dbReference type="GO" id="GO:0003700">
    <property type="term" value="F:DNA-binding transcription factor activity"/>
    <property type="evidence" value="ECO:0007669"/>
    <property type="project" value="InterPro"/>
</dbReference>
<dbReference type="InterPro" id="IPR005119">
    <property type="entry name" value="LysR_subst-bd"/>
</dbReference>
<keyword evidence="3" id="KW-0238">DNA-binding</keyword>
<evidence type="ECO:0000256" key="3">
    <source>
        <dbReference type="ARBA" id="ARBA00023125"/>
    </source>
</evidence>
<evidence type="ECO:0000256" key="4">
    <source>
        <dbReference type="ARBA" id="ARBA00023163"/>
    </source>
</evidence>
<evidence type="ECO:0000313" key="7">
    <source>
        <dbReference type="Proteomes" id="UP000596063"/>
    </source>
</evidence>
<dbReference type="PANTHER" id="PTHR30126:SF94">
    <property type="entry name" value="LYSR FAMILY TRANSCRIPTIONAL REGULATOR"/>
    <property type="match status" value="1"/>
</dbReference>
<dbReference type="GO" id="GO:0000976">
    <property type="term" value="F:transcription cis-regulatory region binding"/>
    <property type="evidence" value="ECO:0007669"/>
    <property type="project" value="TreeGrafter"/>
</dbReference>
<dbReference type="Gene3D" id="1.10.10.10">
    <property type="entry name" value="Winged helix-like DNA-binding domain superfamily/Winged helix DNA-binding domain"/>
    <property type="match status" value="1"/>
</dbReference>
<keyword evidence="2" id="KW-0805">Transcription regulation</keyword>
<dbReference type="KEGG" id="snan:I6N98_01180"/>
<keyword evidence="4" id="KW-0804">Transcription</keyword>
<keyword evidence="7" id="KW-1185">Reference proteome</keyword>
<protein>
    <submittedName>
        <fullName evidence="6">LysR family transcriptional regulator</fullName>
    </submittedName>
</protein>